<dbReference type="AlphaFoldDB" id="A0AAE0JVY9"/>
<feature type="repeat" description="ANK" evidence="1">
    <location>
        <begin position="7"/>
        <end position="39"/>
    </location>
</feature>
<dbReference type="SMART" id="SM00248">
    <property type="entry name" value="ANK"/>
    <property type="match status" value="1"/>
</dbReference>
<dbReference type="SUPFAM" id="SSF48403">
    <property type="entry name" value="Ankyrin repeat"/>
    <property type="match status" value="1"/>
</dbReference>
<dbReference type="EMBL" id="JAULSN010000009">
    <property type="protein sequence ID" value="KAK3365060.1"/>
    <property type="molecule type" value="Genomic_DNA"/>
</dbReference>
<evidence type="ECO:0000256" key="2">
    <source>
        <dbReference type="SAM" id="MobiDB-lite"/>
    </source>
</evidence>
<keyword evidence="1" id="KW-0040">ANK repeat</keyword>
<accession>A0AAE0JVY9</accession>
<dbReference type="InterPro" id="IPR036770">
    <property type="entry name" value="Ankyrin_rpt-contain_sf"/>
</dbReference>
<dbReference type="PROSITE" id="PS50297">
    <property type="entry name" value="ANK_REP_REGION"/>
    <property type="match status" value="1"/>
</dbReference>
<evidence type="ECO:0000313" key="4">
    <source>
        <dbReference type="Proteomes" id="UP001287356"/>
    </source>
</evidence>
<reference evidence="3" key="2">
    <citation type="submission" date="2023-06" db="EMBL/GenBank/DDBJ databases">
        <authorList>
            <consortium name="Lawrence Berkeley National Laboratory"/>
            <person name="Haridas S."/>
            <person name="Hensen N."/>
            <person name="Bonometti L."/>
            <person name="Westerberg I."/>
            <person name="Brannstrom I.O."/>
            <person name="Guillou S."/>
            <person name="Cros-Aarteil S."/>
            <person name="Calhoun S."/>
            <person name="Kuo A."/>
            <person name="Mondo S."/>
            <person name="Pangilinan J."/>
            <person name="Riley R."/>
            <person name="Labutti K."/>
            <person name="Andreopoulos B."/>
            <person name="Lipzen A."/>
            <person name="Chen C."/>
            <person name="Yanf M."/>
            <person name="Daum C."/>
            <person name="Ng V."/>
            <person name="Clum A."/>
            <person name="Steindorff A."/>
            <person name="Ohm R."/>
            <person name="Martin F."/>
            <person name="Silar P."/>
            <person name="Natvig D."/>
            <person name="Lalanne C."/>
            <person name="Gautier V."/>
            <person name="Ament-Velasquez S.L."/>
            <person name="Kruys A."/>
            <person name="Hutchinson M.I."/>
            <person name="Powell A.J."/>
            <person name="Barry K."/>
            <person name="Miller A.N."/>
            <person name="Grigoriev I.V."/>
            <person name="Debuchy R."/>
            <person name="Gladieux P."/>
            <person name="Thoren M.H."/>
            <person name="Johannesson H."/>
        </authorList>
    </citation>
    <scope>NUCLEOTIDE SEQUENCE</scope>
    <source>
        <strain evidence="3">CBS 958.72</strain>
    </source>
</reference>
<feature type="compositionally biased region" description="Basic and acidic residues" evidence="2">
    <location>
        <begin position="66"/>
        <end position="78"/>
    </location>
</feature>
<feature type="region of interest" description="Disordered" evidence="2">
    <location>
        <begin position="66"/>
        <end position="94"/>
    </location>
</feature>
<protein>
    <recommendedName>
        <fullName evidence="5">Ankyrin repeat protein</fullName>
    </recommendedName>
</protein>
<proteinExistence type="predicted"/>
<evidence type="ECO:0008006" key="5">
    <source>
        <dbReference type="Google" id="ProtNLM"/>
    </source>
</evidence>
<sequence length="128" mass="13950">MTAREKGSLTPLHSAAASGHKDTVRLLLERGADATATENTGQMPQGLAAMSWHDDTAECFSMRVRDMTPGDRRGEKLPVIRSLPATSTPGGTDRDLPSAPWFSRLFLRFIPRWLVLAGTREVMSSLVG</sequence>
<reference evidence="3" key="1">
    <citation type="journal article" date="2023" name="Mol. Phylogenet. Evol.">
        <title>Genome-scale phylogeny and comparative genomics of the fungal order Sordariales.</title>
        <authorList>
            <person name="Hensen N."/>
            <person name="Bonometti L."/>
            <person name="Westerberg I."/>
            <person name="Brannstrom I.O."/>
            <person name="Guillou S."/>
            <person name="Cros-Aarteil S."/>
            <person name="Calhoun S."/>
            <person name="Haridas S."/>
            <person name="Kuo A."/>
            <person name="Mondo S."/>
            <person name="Pangilinan J."/>
            <person name="Riley R."/>
            <person name="LaButti K."/>
            <person name="Andreopoulos B."/>
            <person name="Lipzen A."/>
            <person name="Chen C."/>
            <person name="Yan M."/>
            <person name="Daum C."/>
            <person name="Ng V."/>
            <person name="Clum A."/>
            <person name="Steindorff A."/>
            <person name="Ohm R.A."/>
            <person name="Martin F."/>
            <person name="Silar P."/>
            <person name="Natvig D.O."/>
            <person name="Lalanne C."/>
            <person name="Gautier V."/>
            <person name="Ament-Velasquez S.L."/>
            <person name="Kruys A."/>
            <person name="Hutchinson M.I."/>
            <person name="Powell A.J."/>
            <person name="Barry K."/>
            <person name="Miller A.N."/>
            <person name="Grigoriev I.V."/>
            <person name="Debuchy R."/>
            <person name="Gladieux P."/>
            <person name="Hiltunen Thoren M."/>
            <person name="Johannesson H."/>
        </authorList>
    </citation>
    <scope>NUCLEOTIDE SEQUENCE</scope>
    <source>
        <strain evidence="3">CBS 958.72</strain>
    </source>
</reference>
<dbReference type="InterPro" id="IPR002110">
    <property type="entry name" value="Ankyrin_rpt"/>
</dbReference>
<dbReference type="PROSITE" id="PS50088">
    <property type="entry name" value="ANK_REPEAT"/>
    <property type="match status" value="1"/>
</dbReference>
<name>A0AAE0JVY9_9PEZI</name>
<comment type="caution">
    <text evidence="3">The sequence shown here is derived from an EMBL/GenBank/DDBJ whole genome shotgun (WGS) entry which is preliminary data.</text>
</comment>
<evidence type="ECO:0000313" key="3">
    <source>
        <dbReference type="EMBL" id="KAK3365060.1"/>
    </source>
</evidence>
<dbReference type="Proteomes" id="UP001287356">
    <property type="component" value="Unassembled WGS sequence"/>
</dbReference>
<keyword evidence="4" id="KW-1185">Reference proteome</keyword>
<dbReference type="Pfam" id="PF00023">
    <property type="entry name" value="Ank"/>
    <property type="match status" value="1"/>
</dbReference>
<organism evidence="3 4">
    <name type="scientific">Lasiosphaeria ovina</name>
    <dbReference type="NCBI Taxonomy" id="92902"/>
    <lineage>
        <taxon>Eukaryota</taxon>
        <taxon>Fungi</taxon>
        <taxon>Dikarya</taxon>
        <taxon>Ascomycota</taxon>
        <taxon>Pezizomycotina</taxon>
        <taxon>Sordariomycetes</taxon>
        <taxon>Sordariomycetidae</taxon>
        <taxon>Sordariales</taxon>
        <taxon>Lasiosphaeriaceae</taxon>
        <taxon>Lasiosphaeria</taxon>
    </lineage>
</organism>
<dbReference type="Gene3D" id="1.25.40.20">
    <property type="entry name" value="Ankyrin repeat-containing domain"/>
    <property type="match status" value="1"/>
</dbReference>
<gene>
    <name evidence="3" type="ORF">B0T24DRAFT_422014</name>
</gene>
<evidence type="ECO:0000256" key="1">
    <source>
        <dbReference type="PROSITE-ProRule" id="PRU00023"/>
    </source>
</evidence>